<dbReference type="AlphaFoldDB" id="A0A2P2GM02"/>
<dbReference type="InterPro" id="IPR044929">
    <property type="entry name" value="DNA/RNA_non-sp_Endonuclease_sf"/>
</dbReference>
<gene>
    <name evidence="4" type="ORF">VO63_17465</name>
</gene>
<dbReference type="Pfam" id="PF13930">
    <property type="entry name" value="Endonuclea_NS_2"/>
    <property type="match status" value="1"/>
</dbReference>
<organism evidence="4 5">
    <name type="scientific">Streptomyces showdoensis</name>
    <dbReference type="NCBI Taxonomy" id="68268"/>
    <lineage>
        <taxon>Bacteria</taxon>
        <taxon>Bacillati</taxon>
        <taxon>Actinomycetota</taxon>
        <taxon>Actinomycetes</taxon>
        <taxon>Kitasatosporales</taxon>
        <taxon>Streptomycetaceae</taxon>
        <taxon>Streptomyces</taxon>
    </lineage>
</organism>
<sequence>MIPSRARRILSSLLLVVTLTAAAAGTATAGSSQPIQPDSQTSPARNDAETSPSSRSTDSFLRKVGRIASSDRTHLPAPTKTRPAKASSKETCEPTPAGSRERRAGAVQACVTTSTTPVPLSGPRAFAAQPSAADSGSCTIIDPGKWWFGRFGYCIYGLTVLYTLKDSNGKVIGTGTLNVSSSAVLSATDTKWNELVTVTMTEATGAVTTLNVKFRAICTAGCTVTKPAPWLGTTGTLIKGKVASGNVSYSSSPAAGTKVDFTTSYEMYVTAPGTQVTDPNASWSNPEKIRCDDAVRDTTNPTGTPAPGCVVPGVMPVVRMSDAPGAPGAGAAAAGYLWAQNKLADGWGRAKPLTRAKNDVDARAARTCGSFKARTDIIPTDTCDAFPFAATHEGGLDGAVCAEVIPSYSTGGWDIYELKGDANAPCLRAHVPAADKQAAASQLSEGYTSQRVLEAEQFKVDVSGSTAEPQAACLNNAPAGALPSGNGWIRNSTNPVLQVNKTTTPPGPPGTRAATAQACLGVATGDGSPAAGDITGWQDAQEFARLNSPGTQLARCHLIANILGGKGGTADGGPDNLVPCWQYGMNTGTPSMRTYEAVAQKAVKEPKDGGILGPNDAVFYQVTPDYRDSSSTIPQGVTMTARVERSDGTSQPLFPDIYITNTKGNTGLLDLGN</sequence>
<evidence type="ECO:0000256" key="2">
    <source>
        <dbReference type="SAM" id="SignalP"/>
    </source>
</evidence>
<proteinExistence type="predicted"/>
<dbReference type="InterPro" id="IPR044927">
    <property type="entry name" value="Endonuclea_NS_2"/>
</dbReference>
<evidence type="ECO:0000256" key="1">
    <source>
        <dbReference type="SAM" id="MobiDB-lite"/>
    </source>
</evidence>
<feature type="domain" description="Type VII secretion system protein EssD-like" evidence="3">
    <location>
        <begin position="537"/>
        <end position="643"/>
    </location>
</feature>
<comment type="caution">
    <text evidence="4">The sequence shown here is derived from an EMBL/GenBank/DDBJ whole genome shotgun (WGS) entry which is preliminary data.</text>
</comment>
<dbReference type="Gene3D" id="3.40.570.10">
    <property type="entry name" value="Extracellular Endonuclease, subunit A"/>
    <property type="match status" value="1"/>
</dbReference>
<reference evidence="4 5" key="1">
    <citation type="submission" date="2015-05" db="EMBL/GenBank/DDBJ databases">
        <title>Draft Genome assembly of Streptomyces showdoensis.</title>
        <authorList>
            <person name="Thapa K.K."/>
            <person name="Metsa-Ketela M."/>
        </authorList>
    </citation>
    <scope>NUCLEOTIDE SEQUENCE [LARGE SCALE GENOMIC DNA]</scope>
    <source>
        <strain evidence="4 5">ATCC 15227</strain>
    </source>
</reference>
<name>A0A2P2GM02_STREW</name>
<feature type="compositionally biased region" description="Polar residues" evidence="1">
    <location>
        <begin position="33"/>
        <end position="59"/>
    </location>
</feature>
<evidence type="ECO:0000313" key="5">
    <source>
        <dbReference type="Proteomes" id="UP000265325"/>
    </source>
</evidence>
<evidence type="ECO:0000259" key="3">
    <source>
        <dbReference type="Pfam" id="PF13930"/>
    </source>
</evidence>
<keyword evidence="5" id="KW-1185">Reference proteome</keyword>
<evidence type="ECO:0000313" key="4">
    <source>
        <dbReference type="EMBL" id="KKZ72537.1"/>
    </source>
</evidence>
<feature type="region of interest" description="Disordered" evidence="1">
    <location>
        <begin position="25"/>
        <end position="106"/>
    </location>
</feature>
<dbReference type="EMBL" id="LAQS01000025">
    <property type="protein sequence ID" value="KKZ72537.1"/>
    <property type="molecule type" value="Genomic_DNA"/>
</dbReference>
<protein>
    <recommendedName>
        <fullName evidence="3">Type VII secretion system protein EssD-like domain-containing protein</fullName>
    </recommendedName>
</protein>
<feature type="signal peptide" evidence="2">
    <location>
        <begin position="1"/>
        <end position="23"/>
    </location>
</feature>
<feature type="chain" id="PRO_5015198125" description="Type VII secretion system protein EssD-like domain-containing protein" evidence="2">
    <location>
        <begin position="24"/>
        <end position="673"/>
    </location>
</feature>
<accession>A0A2P2GM02</accession>
<keyword evidence="2" id="KW-0732">Signal</keyword>
<dbReference type="Proteomes" id="UP000265325">
    <property type="component" value="Unassembled WGS sequence"/>
</dbReference>